<dbReference type="Proteomes" id="UP001497623">
    <property type="component" value="Unassembled WGS sequence"/>
</dbReference>
<sequence length="107" mass="12475">VSIFHIGAVDIITEGGDFADEKGNIKFRAKVEIFLSSMENQAKEVLGPFLGPSWWREHKFVWVAIPDWGPKFVNRHSRINAETYLKHKRAANQGLKNFQRSMWKKYQ</sequence>
<name>A0AAV2RUV6_MEGNR</name>
<organism evidence="1 2">
    <name type="scientific">Meganyctiphanes norvegica</name>
    <name type="common">Northern krill</name>
    <name type="synonym">Thysanopoda norvegica</name>
    <dbReference type="NCBI Taxonomy" id="48144"/>
    <lineage>
        <taxon>Eukaryota</taxon>
        <taxon>Metazoa</taxon>
        <taxon>Ecdysozoa</taxon>
        <taxon>Arthropoda</taxon>
        <taxon>Crustacea</taxon>
        <taxon>Multicrustacea</taxon>
        <taxon>Malacostraca</taxon>
        <taxon>Eumalacostraca</taxon>
        <taxon>Eucarida</taxon>
        <taxon>Euphausiacea</taxon>
        <taxon>Euphausiidae</taxon>
        <taxon>Meganyctiphanes</taxon>
    </lineage>
</organism>
<dbReference type="EMBL" id="CAXKWB010034852">
    <property type="protein sequence ID" value="CAL4145471.1"/>
    <property type="molecule type" value="Genomic_DNA"/>
</dbReference>
<feature type="non-terminal residue" evidence="1">
    <location>
        <position position="1"/>
    </location>
</feature>
<accession>A0AAV2RUV6</accession>
<gene>
    <name evidence="1" type="ORF">MNOR_LOCUS29705</name>
</gene>
<evidence type="ECO:0000313" key="1">
    <source>
        <dbReference type="EMBL" id="CAL4145471.1"/>
    </source>
</evidence>
<comment type="caution">
    <text evidence="1">The sequence shown here is derived from an EMBL/GenBank/DDBJ whole genome shotgun (WGS) entry which is preliminary data.</text>
</comment>
<evidence type="ECO:0000313" key="2">
    <source>
        <dbReference type="Proteomes" id="UP001497623"/>
    </source>
</evidence>
<protein>
    <submittedName>
        <fullName evidence="1">Uncharacterized protein</fullName>
    </submittedName>
</protein>
<dbReference type="AlphaFoldDB" id="A0AAV2RUV6"/>
<proteinExistence type="predicted"/>
<reference evidence="1 2" key="1">
    <citation type="submission" date="2024-05" db="EMBL/GenBank/DDBJ databases">
        <authorList>
            <person name="Wallberg A."/>
        </authorList>
    </citation>
    <scope>NUCLEOTIDE SEQUENCE [LARGE SCALE GENOMIC DNA]</scope>
</reference>
<feature type="non-terminal residue" evidence="1">
    <location>
        <position position="107"/>
    </location>
</feature>
<keyword evidence="2" id="KW-1185">Reference proteome</keyword>